<evidence type="ECO:0000313" key="12">
    <source>
        <dbReference type="Proteomes" id="UP001497444"/>
    </source>
</evidence>
<gene>
    <name evidence="11" type="ORF">CSSPJE1EN1_LOCUS18912</name>
</gene>
<keyword evidence="8" id="KW-1133">Transmembrane helix</keyword>
<keyword evidence="6" id="KW-0449">Lipoprotein</keyword>
<protein>
    <recommendedName>
        <fullName evidence="10">FAS1 domain-containing protein</fullName>
    </recommendedName>
</protein>
<feature type="region of interest" description="Disordered" evidence="7">
    <location>
        <begin position="219"/>
        <end position="259"/>
    </location>
</feature>
<name>A0ABP0X4D2_9BRYO</name>
<feature type="chain" id="PRO_5046100526" description="FAS1 domain-containing protein" evidence="9">
    <location>
        <begin position="30"/>
        <end position="322"/>
    </location>
</feature>
<keyword evidence="2" id="KW-1003">Cell membrane</keyword>
<dbReference type="Pfam" id="PF02469">
    <property type="entry name" value="Fasciclin"/>
    <property type="match status" value="1"/>
</dbReference>
<dbReference type="Proteomes" id="UP001497444">
    <property type="component" value="Chromosome 5"/>
</dbReference>
<reference evidence="11" key="1">
    <citation type="submission" date="2024-02" db="EMBL/GenBank/DDBJ databases">
        <authorList>
            <consortium name="ELIXIR-Norway"/>
            <consortium name="Elixir Norway"/>
        </authorList>
    </citation>
    <scope>NUCLEOTIDE SEQUENCE</scope>
</reference>
<organism evidence="11 12">
    <name type="scientific">Sphagnum jensenii</name>
    <dbReference type="NCBI Taxonomy" id="128206"/>
    <lineage>
        <taxon>Eukaryota</taxon>
        <taxon>Viridiplantae</taxon>
        <taxon>Streptophyta</taxon>
        <taxon>Embryophyta</taxon>
        <taxon>Bryophyta</taxon>
        <taxon>Sphagnophytina</taxon>
        <taxon>Sphagnopsida</taxon>
        <taxon>Sphagnales</taxon>
        <taxon>Sphagnaceae</taxon>
        <taxon>Sphagnum</taxon>
    </lineage>
</organism>
<keyword evidence="3" id="KW-0325">Glycoprotein</keyword>
<accession>A0ABP0X4D2</accession>
<dbReference type="Gene3D" id="2.30.180.10">
    <property type="entry name" value="FAS1 domain"/>
    <property type="match status" value="1"/>
</dbReference>
<keyword evidence="4 9" id="KW-0732">Signal</keyword>
<keyword evidence="8" id="KW-0812">Transmembrane</keyword>
<keyword evidence="3" id="KW-0336">GPI-anchor</keyword>
<evidence type="ECO:0000256" key="9">
    <source>
        <dbReference type="SAM" id="SignalP"/>
    </source>
</evidence>
<evidence type="ECO:0000256" key="2">
    <source>
        <dbReference type="ARBA" id="ARBA00022475"/>
    </source>
</evidence>
<evidence type="ECO:0000256" key="1">
    <source>
        <dbReference type="ARBA" id="ARBA00004609"/>
    </source>
</evidence>
<keyword evidence="5 8" id="KW-0472">Membrane</keyword>
<dbReference type="InterPro" id="IPR000782">
    <property type="entry name" value="FAS1_domain"/>
</dbReference>
<evidence type="ECO:0000256" key="4">
    <source>
        <dbReference type="ARBA" id="ARBA00022729"/>
    </source>
</evidence>
<evidence type="ECO:0000256" key="3">
    <source>
        <dbReference type="ARBA" id="ARBA00022622"/>
    </source>
</evidence>
<dbReference type="EMBL" id="OZ020100">
    <property type="protein sequence ID" value="CAK9273434.1"/>
    <property type="molecule type" value="Genomic_DNA"/>
</dbReference>
<feature type="region of interest" description="Disordered" evidence="7">
    <location>
        <begin position="272"/>
        <end position="297"/>
    </location>
</feature>
<feature type="transmembrane region" description="Helical" evidence="8">
    <location>
        <begin position="300"/>
        <end position="321"/>
    </location>
</feature>
<dbReference type="InterPro" id="IPR033254">
    <property type="entry name" value="Plant_FLA"/>
</dbReference>
<feature type="domain" description="FAS1" evidence="10">
    <location>
        <begin position="29"/>
        <end position="179"/>
    </location>
</feature>
<feature type="compositionally biased region" description="Low complexity" evidence="7">
    <location>
        <begin position="282"/>
        <end position="293"/>
    </location>
</feature>
<feature type="signal peptide" evidence="9">
    <location>
        <begin position="1"/>
        <end position="29"/>
    </location>
</feature>
<evidence type="ECO:0000259" key="10">
    <source>
        <dbReference type="PROSITE" id="PS50213"/>
    </source>
</evidence>
<proteinExistence type="predicted"/>
<comment type="subcellular location">
    <subcellularLocation>
        <location evidence="1">Cell membrane</location>
        <topology evidence="1">Lipid-anchor</topology>
        <topology evidence="1">GPI-anchor</topology>
    </subcellularLocation>
</comment>
<dbReference type="PROSITE" id="PS50213">
    <property type="entry name" value="FAS1"/>
    <property type="match status" value="1"/>
</dbReference>
<dbReference type="InterPro" id="IPR036378">
    <property type="entry name" value="FAS1_dom_sf"/>
</dbReference>
<evidence type="ECO:0000256" key="5">
    <source>
        <dbReference type="ARBA" id="ARBA00023136"/>
    </source>
</evidence>
<dbReference type="PANTHER" id="PTHR32382:SF0">
    <property type="entry name" value="FASCICLIN-LIKE ARABINOGALACTAN PROTEIN 4"/>
    <property type="match status" value="1"/>
</dbReference>
<dbReference type="SUPFAM" id="SSF82153">
    <property type="entry name" value="FAS1 domain"/>
    <property type="match status" value="1"/>
</dbReference>
<evidence type="ECO:0000256" key="7">
    <source>
        <dbReference type="SAM" id="MobiDB-lite"/>
    </source>
</evidence>
<keyword evidence="12" id="KW-1185">Reference proteome</keyword>
<evidence type="ECO:0000256" key="8">
    <source>
        <dbReference type="SAM" id="Phobius"/>
    </source>
</evidence>
<evidence type="ECO:0000256" key="6">
    <source>
        <dbReference type="ARBA" id="ARBA00023288"/>
    </source>
</evidence>
<dbReference type="PANTHER" id="PTHR32382">
    <property type="entry name" value="FASCICLIN-LIKE ARABINOGALACTAN PROTEIN"/>
    <property type="match status" value="1"/>
</dbReference>
<evidence type="ECO:0000313" key="11">
    <source>
        <dbReference type="EMBL" id="CAK9273434.1"/>
    </source>
</evidence>
<sequence length="322" mass="32584">MRTSPVRCSGVKLAMVAVFLLCAATAARAQNITQIMAAYPRFSTFSRLLSATGVINEVESRKSLTLLVPSNSVLDPVVAANGNLTLSEVGDVIRYHVLLQYLDVSELQHIGNSSMLVTTLYQTTGRAANEDGFVNVTDAANGAVLVGPPIAGAPMQAAILTNITQIPYNYSLYEINGVLIPVGLASAPPAAPTPAPIPAPAPVPVSAAPVPVPATTTAPTLAPSISPVLTPTPATASPTPTPTAAAPSPITAAPTSTSTPVPSAAPVIAPVVASPPAPPTSPAEAPAASQSTSRPSGAPVFLRPTLYTFALCGVLITLVLVL</sequence>